<proteinExistence type="predicted"/>
<comment type="caution">
    <text evidence="2">The sequence shown here is derived from an EMBL/GenBank/DDBJ whole genome shotgun (WGS) entry which is preliminary data.</text>
</comment>
<dbReference type="RefSeq" id="WP_099105584.1">
    <property type="nucleotide sequence ID" value="NZ_JAATJF010000002.1"/>
</dbReference>
<dbReference type="EMBL" id="PDLO01000002">
    <property type="protein sequence ID" value="PHK98967.1"/>
    <property type="molecule type" value="Genomic_DNA"/>
</dbReference>
<gene>
    <name evidence="2" type="ORF">CGL56_05765</name>
</gene>
<keyword evidence="1" id="KW-0472">Membrane</keyword>
<dbReference type="Proteomes" id="UP000226437">
    <property type="component" value="Unassembled WGS sequence"/>
</dbReference>
<evidence type="ECO:0000256" key="1">
    <source>
        <dbReference type="SAM" id="Phobius"/>
    </source>
</evidence>
<feature type="transmembrane region" description="Helical" evidence="1">
    <location>
        <begin position="45"/>
        <end position="64"/>
    </location>
</feature>
<protein>
    <submittedName>
        <fullName evidence="2">Uncharacterized protein</fullName>
    </submittedName>
</protein>
<name>A0A2G0CGC4_9BACT</name>
<reference evidence="2 3" key="1">
    <citation type="submission" date="2017-10" db="EMBL/GenBank/DDBJ databases">
        <title>The draft genome sequence of Lewinella marina KCTC 32374.</title>
        <authorList>
            <person name="Wang K."/>
        </authorList>
    </citation>
    <scope>NUCLEOTIDE SEQUENCE [LARGE SCALE GENOMIC DNA]</scope>
    <source>
        <strain evidence="2 3">MKG-38</strain>
    </source>
</reference>
<keyword evidence="3" id="KW-1185">Reference proteome</keyword>
<evidence type="ECO:0000313" key="2">
    <source>
        <dbReference type="EMBL" id="PHK98967.1"/>
    </source>
</evidence>
<sequence>MFKHSTTLTVIGFVLLFLGLVSLLLNFVGVDIFFLTWLYELGVGISIFVRLLMIIGGIILIYLAQTDWEQEEI</sequence>
<keyword evidence="1" id="KW-0812">Transmembrane</keyword>
<keyword evidence="1" id="KW-1133">Transmembrane helix</keyword>
<evidence type="ECO:0000313" key="3">
    <source>
        <dbReference type="Proteomes" id="UP000226437"/>
    </source>
</evidence>
<accession>A0A2G0CGC4</accession>
<dbReference type="AlphaFoldDB" id="A0A2G0CGC4"/>
<feature type="transmembrane region" description="Helical" evidence="1">
    <location>
        <begin position="12"/>
        <end position="39"/>
    </location>
</feature>
<organism evidence="2 3">
    <name type="scientific">Neolewinella marina</name>
    <dbReference type="NCBI Taxonomy" id="438751"/>
    <lineage>
        <taxon>Bacteria</taxon>
        <taxon>Pseudomonadati</taxon>
        <taxon>Bacteroidota</taxon>
        <taxon>Saprospiria</taxon>
        <taxon>Saprospirales</taxon>
        <taxon>Lewinellaceae</taxon>
        <taxon>Neolewinella</taxon>
    </lineage>
</organism>